<protein>
    <submittedName>
        <fullName evidence="5">GCN5 family acetyltransferase</fullName>
    </submittedName>
</protein>
<comment type="caution">
    <text evidence="5">The sequence shown here is derived from an EMBL/GenBank/DDBJ whole genome shotgun (WGS) entry which is preliminary data.</text>
</comment>
<dbReference type="SUPFAM" id="SSF55729">
    <property type="entry name" value="Acyl-CoA N-acyltransferases (Nat)"/>
    <property type="match status" value="1"/>
</dbReference>
<proteinExistence type="inferred from homology"/>
<feature type="domain" description="N-acetyltransferase" evidence="4">
    <location>
        <begin position="3"/>
        <end position="147"/>
    </location>
</feature>
<evidence type="ECO:0000256" key="1">
    <source>
        <dbReference type="ARBA" id="ARBA00008694"/>
    </source>
</evidence>
<evidence type="ECO:0000256" key="3">
    <source>
        <dbReference type="ARBA" id="ARBA00023315"/>
    </source>
</evidence>
<dbReference type="AlphaFoldDB" id="A0A098S4F9"/>
<dbReference type="RefSeq" id="WP_044223411.1">
    <property type="nucleotide sequence ID" value="NZ_JBKAGJ010000009.1"/>
</dbReference>
<evidence type="ECO:0000259" key="4">
    <source>
        <dbReference type="PROSITE" id="PS51186"/>
    </source>
</evidence>
<dbReference type="GO" id="GO:0008080">
    <property type="term" value="F:N-acetyltransferase activity"/>
    <property type="evidence" value="ECO:0007669"/>
    <property type="project" value="UniProtKB-ARBA"/>
</dbReference>
<keyword evidence="3" id="KW-0012">Acyltransferase</keyword>
<gene>
    <name evidence="5" type="ORF">IX84_17670</name>
</gene>
<dbReference type="PANTHER" id="PTHR10545:SF29">
    <property type="entry name" value="GH14572P-RELATED"/>
    <property type="match status" value="1"/>
</dbReference>
<dbReference type="PROSITE" id="PS51186">
    <property type="entry name" value="GNAT"/>
    <property type="match status" value="1"/>
</dbReference>
<evidence type="ECO:0000313" key="5">
    <source>
        <dbReference type="EMBL" id="KGE86886.1"/>
    </source>
</evidence>
<dbReference type="InterPro" id="IPR016181">
    <property type="entry name" value="Acyl_CoA_acyltransferase"/>
</dbReference>
<keyword evidence="2 5" id="KW-0808">Transferase</keyword>
<dbReference type="CDD" id="cd04301">
    <property type="entry name" value="NAT_SF"/>
    <property type="match status" value="1"/>
</dbReference>
<accession>A0A098S4F9</accession>
<dbReference type="FunFam" id="3.40.630.30:FF:000064">
    <property type="entry name" value="GNAT family acetyltransferase"/>
    <property type="match status" value="1"/>
</dbReference>
<dbReference type="STRING" id="1524460.IX84_17670"/>
<dbReference type="InterPro" id="IPR000182">
    <property type="entry name" value="GNAT_dom"/>
</dbReference>
<reference evidence="5 6" key="1">
    <citation type="journal article" date="2014" name="Int. J. Syst. Evol. Microbiol.">
        <title>Phaeodactylibacter xiamenensis gen. nov., sp. nov., a member of the family Saprospiraceae isolated from the marine alga Phaeodactylum tricornutum.</title>
        <authorList>
            <person name="Chen Z.Jr."/>
            <person name="Lei X."/>
            <person name="Lai Q."/>
            <person name="Li Y."/>
            <person name="Zhang B."/>
            <person name="Zhang J."/>
            <person name="Zhang H."/>
            <person name="Yang L."/>
            <person name="Zheng W."/>
            <person name="Tian Y."/>
            <person name="Yu Z."/>
            <person name="Xu H.Jr."/>
            <person name="Zheng T."/>
        </authorList>
    </citation>
    <scope>NUCLEOTIDE SEQUENCE [LARGE SCALE GENOMIC DNA]</scope>
    <source>
        <strain evidence="5 6">KD52</strain>
    </source>
</reference>
<comment type="similarity">
    <text evidence="1">Belongs to the acetyltransferase family.</text>
</comment>
<keyword evidence="6" id="KW-1185">Reference proteome</keyword>
<dbReference type="PANTHER" id="PTHR10545">
    <property type="entry name" value="DIAMINE N-ACETYLTRANSFERASE"/>
    <property type="match status" value="1"/>
</dbReference>
<dbReference type="InterPro" id="IPR051016">
    <property type="entry name" value="Diverse_Substrate_AcTransf"/>
</dbReference>
<dbReference type="OrthoDB" id="9805924at2"/>
<dbReference type="Pfam" id="PF00583">
    <property type="entry name" value="Acetyltransf_1"/>
    <property type="match status" value="1"/>
</dbReference>
<evidence type="ECO:0000313" key="6">
    <source>
        <dbReference type="Proteomes" id="UP000029736"/>
    </source>
</evidence>
<name>A0A098S4F9_9BACT</name>
<evidence type="ECO:0000256" key="2">
    <source>
        <dbReference type="ARBA" id="ARBA00022679"/>
    </source>
</evidence>
<sequence length="147" mass="17154">MQINIRPGTAKDLPAIHNLVLELAEYEKAAHEFTASLEDYQRDFGEGVFEVLVAEQKETIVGMALYYMTYSTWKGRMLYLEDFVVQAAYRRKGIGEALFDAFLETAKSKDCRLVKWQVLDWNKPAINFYRKKAATIEQEWWNGKIFL</sequence>
<dbReference type="EMBL" id="JPOS01000039">
    <property type="protein sequence ID" value="KGE86886.1"/>
    <property type="molecule type" value="Genomic_DNA"/>
</dbReference>
<dbReference type="Gene3D" id="3.40.630.30">
    <property type="match status" value="1"/>
</dbReference>
<organism evidence="5 6">
    <name type="scientific">Phaeodactylibacter xiamenensis</name>
    <dbReference type="NCBI Taxonomy" id="1524460"/>
    <lineage>
        <taxon>Bacteria</taxon>
        <taxon>Pseudomonadati</taxon>
        <taxon>Bacteroidota</taxon>
        <taxon>Saprospiria</taxon>
        <taxon>Saprospirales</taxon>
        <taxon>Haliscomenobacteraceae</taxon>
        <taxon>Phaeodactylibacter</taxon>
    </lineage>
</organism>
<dbReference type="Proteomes" id="UP000029736">
    <property type="component" value="Unassembled WGS sequence"/>
</dbReference>